<feature type="region of interest" description="Disordered" evidence="6">
    <location>
        <begin position="57"/>
        <end position="95"/>
    </location>
</feature>
<evidence type="ECO:0000256" key="4">
    <source>
        <dbReference type="ARBA" id="ARBA00023163"/>
    </source>
</evidence>
<dbReference type="PROSITE" id="PS50048">
    <property type="entry name" value="ZN2_CY6_FUNGAL_2"/>
    <property type="match status" value="1"/>
</dbReference>
<dbReference type="PANTHER" id="PTHR47338">
    <property type="entry name" value="ZN(II)2CYS6 TRANSCRIPTION FACTOR (EUROFUNG)-RELATED"/>
    <property type="match status" value="1"/>
</dbReference>
<protein>
    <recommendedName>
        <fullName evidence="7">Zn(2)-C6 fungal-type domain-containing protein</fullName>
    </recommendedName>
</protein>
<dbReference type="CDD" id="cd00067">
    <property type="entry name" value="GAL4"/>
    <property type="match status" value="1"/>
</dbReference>
<evidence type="ECO:0000313" key="9">
    <source>
        <dbReference type="Proteomes" id="UP000256964"/>
    </source>
</evidence>
<feature type="region of interest" description="Disordered" evidence="6">
    <location>
        <begin position="27"/>
        <end position="46"/>
    </location>
</feature>
<feature type="compositionally biased region" description="Low complexity" evidence="6">
    <location>
        <begin position="502"/>
        <end position="524"/>
    </location>
</feature>
<gene>
    <name evidence="8" type="ORF">OH76DRAFT_1444233</name>
</gene>
<feature type="compositionally biased region" description="Polar residues" evidence="6">
    <location>
        <begin position="155"/>
        <end position="165"/>
    </location>
</feature>
<comment type="subcellular location">
    <subcellularLocation>
        <location evidence="1">Nucleus</location>
    </subcellularLocation>
</comment>
<evidence type="ECO:0000259" key="7">
    <source>
        <dbReference type="PROSITE" id="PS50048"/>
    </source>
</evidence>
<dbReference type="AlphaFoldDB" id="A0A371CZ87"/>
<keyword evidence="9" id="KW-1185">Reference proteome</keyword>
<accession>A0A371CZ87</accession>
<dbReference type="OrthoDB" id="10261408at2759"/>
<dbReference type="InterPro" id="IPR036864">
    <property type="entry name" value="Zn2-C6_fun-type_DNA-bd_sf"/>
</dbReference>
<keyword evidence="5" id="KW-0539">Nucleus</keyword>
<dbReference type="Gene3D" id="4.10.240.10">
    <property type="entry name" value="Zn(2)-C6 fungal-type DNA-binding domain"/>
    <property type="match status" value="1"/>
</dbReference>
<dbReference type="EMBL" id="KZ857435">
    <property type="protein sequence ID" value="RDX45610.1"/>
    <property type="molecule type" value="Genomic_DNA"/>
</dbReference>
<dbReference type="GO" id="GO:0000981">
    <property type="term" value="F:DNA-binding transcription factor activity, RNA polymerase II-specific"/>
    <property type="evidence" value="ECO:0007669"/>
    <property type="project" value="InterPro"/>
</dbReference>
<keyword evidence="3" id="KW-0805">Transcription regulation</keyword>
<reference evidence="8 9" key="1">
    <citation type="journal article" date="2018" name="Biotechnol. Biofuels">
        <title>Integrative visual omics of the white-rot fungus Polyporus brumalis exposes the biotechnological potential of its oxidative enzymes for delignifying raw plant biomass.</title>
        <authorList>
            <person name="Miyauchi S."/>
            <person name="Rancon A."/>
            <person name="Drula E."/>
            <person name="Hage H."/>
            <person name="Chaduli D."/>
            <person name="Favel A."/>
            <person name="Grisel S."/>
            <person name="Henrissat B."/>
            <person name="Herpoel-Gimbert I."/>
            <person name="Ruiz-Duenas F.J."/>
            <person name="Chevret D."/>
            <person name="Hainaut M."/>
            <person name="Lin J."/>
            <person name="Wang M."/>
            <person name="Pangilinan J."/>
            <person name="Lipzen A."/>
            <person name="Lesage-Meessen L."/>
            <person name="Navarro D."/>
            <person name="Riley R."/>
            <person name="Grigoriev I.V."/>
            <person name="Zhou S."/>
            <person name="Raouche S."/>
            <person name="Rosso M.N."/>
        </authorList>
    </citation>
    <scope>NUCLEOTIDE SEQUENCE [LARGE SCALE GENOMIC DNA]</scope>
    <source>
        <strain evidence="8 9">BRFM 1820</strain>
    </source>
</reference>
<dbReference type="GO" id="GO:0005634">
    <property type="term" value="C:nucleus"/>
    <property type="evidence" value="ECO:0007669"/>
    <property type="project" value="UniProtKB-SubCell"/>
</dbReference>
<dbReference type="Proteomes" id="UP000256964">
    <property type="component" value="Unassembled WGS sequence"/>
</dbReference>
<sequence>MISIQPSTDYSLVGLDTTELDNILESSSTPSFIDTPSASPLTSVPSPTQSNLFLAVRSRSRSPSSSPVCTTQAPRRRVRPKIDLAPGQPPTKRGNPRIRVFVACYQCRARKTRCDGAKPVCKNCQKRPSEVEQCNYDSGPNRRGPERSSARKHTSQQGSTATTPQTRRRSGGSSHAGRTKPREDANANVQAPEEEGSTAQAQEPLPEHNCFQFSDAMMWDLDVMNSGPLLYDYDATVSTYYSQLQIPGFLEDADQEEQEQSIPPRPGIQFARETWWDALITFYATERDPGDVDIVVVSLSLAQRSAALNTIITDLKALLQASPCWVGFLHLPRFFDTLFDPARRSSLQPSLLLSALALGAFVQSSHAENGPRGREKALKLLELAHGALDGALATGWVDIGLAQAALLIVYFEMQSHPLQSVARSRSAILLLDSLMRLFSLVTVDEGIKPRGHSPFTRARSTATHAGNPAAQSSFFSPQMAPNDHRGAAQAPAGPDLGVTIAASLSSSSPDGGSSSSSSSSPASSHGCNCHALSLGTRWPSMLEFSPAFGASTLRWPEDLAEGDFRREESRRLVWASVMVIGNLHAYIAAFPGVAAIDSGSLLVREPENFALMLPGEALAAAGATVEPDDMWTLAMRTMLLLHVCMRVRESKDVKQAERAQVGVQAWLEIDDLERRLARHTCNLDASFGYQVKELLFHMRMLASHEFRNFIPEITTTGSKLFYRDKAEEWLRYVDECDSWVWKTFSMVKTPPSRDPNRKSALIFWFIANIRRTLTLWENDHDLLYGLELSKRFAKHAEYLMLFWPNISLQEVWQAVRMKLVEACLQAGIPPPSTNFPRIPPTVT</sequence>
<feature type="compositionally biased region" description="Polar residues" evidence="6">
    <location>
        <begin position="458"/>
        <end position="476"/>
    </location>
</feature>
<dbReference type="PANTHER" id="PTHR47338:SF5">
    <property type="entry name" value="ZN(II)2CYS6 TRANSCRIPTION FACTOR (EUROFUNG)"/>
    <property type="match status" value="1"/>
</dbReference>
<dbReference type="Pfam" id="PF00172">
    <property type="entry name" value="Zn_clus"/>
    <property type="match status" value="1"/>
</dbReference>
<evidence type="ECO:0000313" key="8">
    <source>
        <dbReference type="EMBL" id="RDX45610.1"/>
    </source>
</evidence>
<dbReference type="InterPro" id="IPR050815">
    <property type="entry name" value="TF_fung"/>
</dbReference>
<keyword evidence="2" id="KW-0479">Metal-binding</keyword>
<organism evidence="8 9">
    <name type="scientific">Lentinus brumalis</name>
    <dbReference type="NCBI Taxonomy" id="2498619"/>
    <lineage>
        <taxon>Eukaryota</taxon>
        <taxon>Fungi</taxon>
        <taxon>Dikarya</taxon>
        <taxon>Basidiomycota</taxon>
        <taxon>Agaricomycotina</taxon>
        <taxon>Agaricomycetes</taxon>
        <taxon>Polyporales</taxon>
        <taxon>Polyporaceae</taxon>
        <taxon>Lentinus</taxon>
    </lineage>
</organism>
<feature type="region of interest" description="Disordered" evidence="6">
    <location>
        <begin position="131"/>
        <end position="205"/>
    </location>
</feature>
<evidence type="ECO:0000256" key="3">
    <source>
        <dbReference type="ARBA" id="ARBA00023015"/>
    </source>
</evidence>
<dbReference type="STRING" id="139420.A0A371CZ87"/>
<evidence type="ECO:0000256" key="2">
    <source>
        <dbReference type="ARBA" id="ARBA00022723"/>
    </source>
</evidence>
<evidence type="ECO:0000256" key="5">
    <source>
        <dbReference type="ARBA" id="ARBA00023242"/>
    </source>
</evidence>
<evidence type="ECO:0000256" key="6">
    <source>
        <dbReference type="SAM" id="MobiDB-lite"/>
    </source>
</evidence>
<dbReference type="InterPro" id="IPR001138">
    <property type="entry name" value="Zn2Cys6_DnaBD"/>
</dbReference>
<dbReference type="GO" id="GO:0008270">
    <property type="term" value="F:zinc ion binding"/>
    <property type="evidence" value="ECO:0007669"/>
    <property type="project" value="InterPro"/>
</dbReference>
<dbReference type="SUPFAM" id="SSF57701">
    <property type="entry name" value="Zn2/Cys6 DNA-binding domain"/>
    <property type="match status" value="1"/>
</dbReference>
<feature type="domain" description="Zn(2)-C6 fungal-type" evidence="7">
    <location>
        <begin position="103"/>
        <end position="136"/>
    </location>
</feature>
<name>A0A371CZ87_9APHY</name>
<evidence type="ECO:0000256" key="1">
    <source>
        <dbReference type="ARBA" id="ARBA00004123"/>
    </source>
</evidence>
<feature type="region of interest" description="Disordered" evidence="6">
    <location>
        <begin position="449"/>
        <end position="524"/>
    </location>
</feature>
<proteinExistence type="predicted"/>
<keyword evidence="4" id="KW-0804">Transcription</keyword>
<dbReference type="SMART" id="SM00066">
    <property type="entry name" value="GAL4"/>
    <property type="match status" value="1"/>
</dbReference>